<dbReference type="OrthoDB" id="284473at2759"/>
<keyword evidence="2" id="KW-0378">Hydrolase</keyword>
<evidence type="ECO:0000313" key="2">
    <source>
        <dbReference type="EMBL" id="PAV20636.1"/>
    </source>
</evidence>
<dbReference type="Proteomes" id="UP000217199">
    <property type="component" value="Unassembled WGS sequence"/>
</dbReference>
<dbReference type="EMBL" id="NBII01000003">
    <property type="protein sequence ID" value="PAV20636.1"/>
    <property type="molecule type" value="Genomic_DNA"/>
</dbReference>
<comment type="caution">
    <text evidence="2">The sequence shown here is derived from an EMBL/GenBank/DDBJ whole genome shotgun (WGS) entry which is preliminary data.</text>
</comment>
<keyword evidence="3" id="KW-1185">Reference proteome</keyword>
<dbReference type="Pfam" id="PF03644">
    <property type="entry name" value="Glyco_hydro_85"/>
    <property type="match status" value="1"/>
</dbReference>
<organism evidence="2 3">
    <name type="scientific">Pyrrhoderma noxium</name>
    <dbReference type="NCBI Taxonomy" id="2282107"/>
    <lineage>
        <taxon>Eukaryota</taxon>
        <taxon>Fungi</taxon>
        <taxon>Dikarya</taxon>
        <taxon>Basidiomycota</taxon>
        <taxon>Agaricomycotina</taxon>
        <taxon>Agaricomycetes</taxon>
        <taxon>Hymenochaetales</taxon>
        <taxon>Hymenochaetaceae</taxon>
        <taxon>Pyrrhoderma</taxon>
    </lineage>
</organism>
<dbReference type="InParanoid" id="A0A286ULZ6"/>
<dbReference type="AlphaFoldDB" id="A0A286ULZ6"/>
<dbReference type="Gene3D" id="2.60.120.260">
    <property type="entry name" value="Galactose-binding domain-like"/>
    <property type="match status" value="1"/>
</dbReference>
<sequence>MPVLFDGESTQKSVNPLYFDSLSDFDEWTLTSKRSPLVDEPIRFHPRGKTKISNQDTHGKLLVCHDYKGGYTEGPSSLSYTYNFWNYCDTFIYFSHRRITIPPPGWINAAHRQGTRILGVLIFEHKESAEDCLRLLLGKVPTSKSASHPNYSHGLPVSSYYARRLAELAHERGFDGYLLNFEYLLEGRSEQVRALESWVSLLNVELKSKIGDYAQTVWYDSIIPTGEVYWQNALNGLNLQFFLSSDSIFTNYFWSPDIPPSSAEYLLNIEPQTLQDREKNLRDIFFGVDVWGRGSHGGGGFGLFKAIEHIDPESLGLSLALFGPGWTWENDEGAEHWNWEYWWSRERTLWVGPTDEGTSIDVPDFAPRKGEPSCEHGAFKPISKFFTGMPPPNPDSLPFHSSFCPGVGYSWFVEGRQVLHKPSGWTDIDKQTSIGDLVWPRPSIFWEDEELGETLPKASSELSFDDAFNSGSSLKISLVNENLYDESTFRCYWLPIQSIALTAGKLYEVTLVYKSHTVDVETDLALSVKCALEDLKIDIQPVTDGQSGDIGCNWNKLTITCKIPMNSGPDVLANIGIIAGVAYDESLTPSTLDIRLGQLNIVSKPSHDNIAHIKTSLLWADCAISESSPNILLLTWDHCISFVEPAVLQRVHLDRRNNRPPWLLDQSKNWMPQLLYANLYVEARSEKTGRAPSNSAIFVGTSGFDSGKPYGGSTKVFHLDREKLPLGLRACPLRIYVQGVTDRGMILSWDSCTYVDLS</sequence>
<protein>
    <submittedName>
        <fullName evidence="2">Glycoside hydrolase family 85</fullName>
    </submittedName>
</protein>
<name>A0A286ULZ6_9AGAM</name>
<dbReference type="InterPro" id="IPR032979">
    <property type="entry name" value="ENGase"/>
</dbReference>
<feature type="domain" description="Cytosolic endo-beta-N-acetylglucosaminidase TIM barrel" evidence="1">
    <location>
        <begin position="75"/>
        <end position="411"/>
    </location>
</feature>
<dbReference type="GO" id="GO:0005829">
    <property type="term" value="C:cytosol"/>
    <property type="evidence" value="ECO:0007669"/>
    <property type="project" value="UniProtKB-SubCell"/>
</dbReference>
<dbReference type="Gene3D" id="3.20.20.80">
    <property type="entry name" value="Glycosidases"/>
    <property type="match status" value="1"/>
</dbReference>
<dbReference type="InterPro" id="IPR005201">
    <property type="entry name" value="TIM_ENGase"/>
</dbReference>
<evidence type="ECO:0000259" key="1">
    <source>
        <dbReference type="Pfam" id="PF03644"/>
    </source>
</evidence>
<dbReference type="GO" id="GO:0033925">
    <property type="term" value="F:mannosyl-glycoprotein endo-beta-N-acetylglucosaminidase activity"/>
    <property type="evidence" value="ECO:0007669"/>
    <property type="project" value="UniProtKB-EC"/>
</dbReference>
<gene>
    <name evidence="2" type="ORF">PNOK_0326300</name>
</gene>
<reference evidence="2 3" key="1">
    <citation type="journal article" date="2017" name="Mol. Ecol.">
        <title>Comparative and population genomic landscape of Phellinus noxius: A hypervariable fungus causing root rot in trees.</title>
        <authorList>
            <person name="Chung C.L."/>
            <person name="Lee T.J."/>
            <person name="Akiba M."/>
            <person name="Lee H.H."/>
            <person name="Kuo T.H."/>
            <person name="Liu D."/>
            <person name="Ke H.M."/>
            <person name="Yokoi T."/>
            <person name="Roa M.B."/>
            <person name="Lu M.J."/>
            <person name="Chang Y.Y."/>
            <person name="Ann P.J."/>
            <person name="Tsai J.N."/>
            <person name="Chen C.Y."/>
            <person name="Tzean S.S."/>
            <person name="Ota Y."/>
            <person name="Hattori T."/>
            <person name="Sahashi N."/>
            <person name="Liou R.F."/>
            <person name="Kikuchi T."/>
            <person name="Tsai I.J."/>
        </authorList>
    </citation>
    <scope>NUCLEOTIDE SEQUENCE [LARGE SCALE GENOMIC DNA]</scope>
    <source>
        <strain evidence="2 3">FFPRI411160</strain>
    </source>
</reference>
<dbReference type="PANTHER" id="PTHR13246">
    <property type="entry name" value="ENDO BETA N-ACETYLGLUCOSAMINIDASE"/>
    <property type="match status" value="1"/>
</dbReference>
<dbReference type="PANTHER" id="PTHR13246:SF1">
    <property type="entry name" value="CYTOSOLIC ENDO-BETA-N-ACETYLGLUCOSAMINIDASE"/>
    <property type="match status" value="1"/>
</dbReference>
<accession>A0A286ULZ6</accession>
<evidence type="ECO:0000313" key="3">
    <source>
        <dbReference type="Proteomes" id="UP000217199"/>
    </source>
</evidence>
<proteinExistence type="predicted"/>
<dbReference type="STRING" id="2282107.A0A286ULZ6"/>